<dbReference type="AlphaFoldDB" id="A0A168H0U9"/>
<feature type="domain" description="EF-hand" evidence="4">
    <location>
        <begin position="302"/>
        <end position="337"/>
    </location>
</feature>
<feature type="compositionally biased region" description="Acidic residues" evidence="3">
    <location>
        <begin position="554"/>
        <end position="568"/>
    </location>
</feature>
<evidence type="ECO:0000313" key="6">
    <source>
        <dbReference type="Proteomes" id="UP000077051"/>
    </source>
</evidence>
<sequence>MATSSATVPQFYFPKADRRTHANHDALLMSTIKEAFHQKEHLTELEFLPVTTACGLPQYMNLALFRAIDMLNDKNDQVTCAQFQRSWPLVTQQASIDDIHSLMYTILKKPELNYLTPDDFLPVLEDIVLNHPALQFLENNITFQERYIETVICRIYYDAHCPSGRLTFTNFKKSGIASIIQRMTPSVDLYTTHNLFSYKQFYVLYCKLWSLDRDHDLAITETDLCNYNMGALTRLAVERIMEVGRIAAFTDTMVIADDETAAAEAVVETVVDSIDVIPVADPQFTLTYFDFIWFLLSEVDKSTPMAIRYWFRCLDIDDDGILSSYELSQFWQDQNIKQQVYGSIQSEDRIQFADVMRQMNDLIRPQVPGQFTIQDLKKNVFLAERFFDTFVNYDRFQAHESRQEGSIREQQTYQNKMLEDAGVYGAQEPVMLTDDFGFPILSNWNDYADVEYHRIIVDESYANTYEAEEVVAADNDVLAANDDGLILDNHTSRSSTDASTAQSNGTQTRQHTLYKQDEDQDQDDIASLTSASSSDAEDAPSLSEKTPLNAFADAETDSNDDDDFEDTTTPDSPCIFTPKPLVGSENDSSKSPSCITNATSYFDFKTENHHHHHHQQQQQQRAVSSAS</sequence>
<evidence type="ECO:0000256" key="3">
    <source>
        <dbReference type="SAM" id="MobiDB-lite"/>
    </source>
</evidence>
<dbReference type="InterPro" id="IPR002048">
    <property type="entry name" value="EF_hand_dom"/>
</dbReference>
<keyword evidence="1" id="KW-0479">Metal-binding</keyword>
<evidence type="ECO:0000256" key="2">
    <source>
        <dbReference type="ARBA" id="ARBA00022837"/>
    </source>
</evidence>
<proteinExistence type="predicted"/>
<evidence type="ECO:0000259" key="4">
    <source>
        <dbReference type="PROSITE" id="PS50222"/>
    </source>
</evidence>
<dbReference type="InterPro" id="IPR018247">
    <property type="entry name" value="EF_Hand_1_Ca_BS"/>
</dbReference>
<dbReference type="PANTHER" id="PTHR14095:SF0">
    <property type="entry name" value="MIP22305P"/>
    <property type="match status" value="1"/>
</dbReference>
<feature type="region of interest" description="Disordered" evidence="3">
    <location>
        <begin position="489"/>
        <end position="627"/>
    </location>
</feature>
<keyword evidence="2" id="KW-0106">Calcium</keyword>
<name>A0A168H0U9_MUCCL</name>
<dbReference type="STRING" id="747725.A0A168H0U9"/>
<gene>
    <name evidence="5" type="ORF">MUCCIDRAFT_115772</name>
</gene>
<reference evidence="5 6" key="1">
    <citation type="submission" date="2015-06" db="EMBL/GenBank/DDBJ databases">
        <title>Expansion of signal transduction pathways in fungi by whole-genome duplication.</title>
        <authorList>
            <consortium name="DOE Joint Genome Institute"/>
            <person name="Corrochano L.M."/>
            <person name="Kuo A."/>
            <person name="Marcet-Houben M."/>
            <person name="Polaino S."/>
            <person name="Salamov A."/>
            <person name="Villalobos J.M."/>
            <person name="Alvarez M.I."/>
            <person name="Avalos J."/>
            <person name="Benito E.P."/>
            <person name="Benoit I."/>
            <person name="Burger G."/>
            <person name="Camino L.P."/>
            <person name="Canovas D."/>
            <person name="Cerda-Olmedo E."/>
            <person name="Cheng J.-F."/>
            <person name="Dominguez A."/>
            <person name="Elias M."/>
            <person name="Eslava A.P."/>
            <person name="Glaser F."/>
            <person name="Grimwood J."/>
            <person name="Gutierrez G."/>
            <person name="Heitman J."/>
            <person name="Henrissat B."/>
            <person name="Iturriaga E.A."/>
            <person name="Lang B.F."/>
            <person name="Lavin J.L."/>
            <person name="Lee S."/>
            <person name="Li W."/>
            <person name="Lindquist E."/>
            <person name="Lopez-Garcia S."/>
            <person name="Luque E.M."/>
            <person name="Marcos A.T."/>
            <person name="Martin J."/>
            <person name="Mccluskey K."/>
            <person name="Medina H.R."/>
            <person name="Miralles-Duran A."/>
            <person name="Miyazaki A."/>
            <person name="Munoz-Torres E."/>
            <person name="Oguiza J.A."/>
            <person name="Ohm R."/>
            <person name="Olmedo M."/>
            <person name="Orejas M."/>
            <person name="Ortiz-Castellanos L."/>
            <person name="Pisabarro A.G."/>
            <person name="Rodriguez-Romero J."/>
            <person name="Ruiz-Herrera J."/>
            <person name="Ruiz-Vazquez R."/>
            <person name="Sanz C."/>
            <person name="Schackwitz W."/>
            <person name="Schmutz J."/>
            <person name="Shahriari M."/>
            <person name="Shelest E."/>
            <person name="Silva-Franco F."/>
            <person name="Soanes D."/>
            <person name="Syed K."/>
            <person name="Tagua V.G."/>
            <person name="Talbot N.J."/>
            <person name="Thon M."/>
            <person name="De Vries R.P."/>
            <person name="Wiebenga A."/>
            <person name="Yadav J.S."/>
            <person name="Braun E.L."/>
            <person name="Baker S."/>
            <person name="Garre V."/>
            <person name="Horwitz B."/>
            <person name="Torres-Martinez S."/>
            <person name="Idnurm A."/>
            <person name="Herrera-Estrella A."/>
            <person name="Gabaldon T."/>
            <person name="Grigoriev I.V."/>
        </authorList>
    </citation>
    <scope>NUCLEOTIDE SEQUENCE [LARGE SCALE GENOMIC DNA]</scope>
    <source>
        <strain evidence="5 6">CBS 277.49</strain>
    </source>
</reference>
<dbReference type="InterPro" id="IPR041534">
    <property type="entry name" value="EF-hand_13"/>
</dbReference>
<feature type="compositionally biased region" description="Polar residues" evidence="3">
    <location>
        <begin position="585"/>
        <end position="600"/>
    </location>
</feature>
<protein>
    <recommendedName>
        <fullName evidence="4">EF-hand domain-containing protein</fullName>
    </recommendedName>
</protein>
<dbReference type="SUPFAM" id="SSF47473">
    <property type="entry name" value="EF-hand"/>
    <property type="match status" value="2"/>
</dbReference>
<keyword evidence="6" id="KW-1185">Reference proteome</keyword>
<evidence type="ECO:0000256" key="1">
    <source>
        <dbReference type="ARBA" id="ARBA00022723"/>
    </source>
</evidence>
<accession>A0A168H0U9</accession>
<dbReference type="GO" id="GO:0000159">
    <property type="term" value="C:protein phosphatase type 2A complex"/>
    <property type="evidence" value="ECO:0007669"/>
    <property type="project" value="TreeGrafter"/>
</dbReference>
<dbReference type="Proteomes" id="UP000077051">
    <property type="component" value="Unassembled WGS sequence"/>
</dbReference>
<dbReference type="Gene3D" id="1.10.238.230">
    <property type="match status" value="1"/>
</dbReference>
<dbReference type="Gene3D" id="1.10.238.10">
    <property type="entry name" value="EF-hand"/>
    <property type="match status" value="1"/>
</dbReference>
<feature type="compositionally biased region" description="Low complexity" evidence="3">
    <location>
        <begin position="525"/>
        <end position="543"/>
    </location>
</feature>
<dbReference type="EMBL" id="AMYB01000011">
    <property type="protein sequence ID" value="OAC98243.1"/>
    <property type="molecule type" value="Genomic_DNA"/>
</dbReference>
<dbReference type="Pfam" id="PF17958">
    <property type="entry name" value="EF-hand_13"/>
    <property type="match status" value="1"/>
</dbReference>
<dbReference type="GO" id="GO:0019888">
    <property type="term" value="F:protein phosphatase regulator activity"/>
    <property type="evidence" value="ECO:0007669"/>
    <property type="project" value="TreeGrafter"/>
</dbReference>
<dbReference type="VEuPathDB" id="FungiDB:MUCCIDRAFT_115772"/>
<dbReference type="PROSITE" id="PS50222">
    <property type="entry name" value="EF_HAND_2"/>
    <property type="match status" value="1"/>
</dbReference>
<dbReference type="GO" id="GO:0005509">
    <property type="term" value="F:calcium ion binding"/>
    <property type="evidence" value="ECO:0007669"/>
    <property type="project" value="InterPro"/>
</dbReference>
<comment type="caution">
    <text evidence="5">The sequence shown here is derived from an EMBL/GenBank/DDBJ whole genome shotgun (WGS) entry which is preliminary data.</text>
</comment>
<organism evidence="5 6">
    <name type="scientific">Mucor lusitanicus CBS 277.49</name>
    <dbReference type="NCBI Taxonomy" id="747725"/>
    <lineage>
        <taxon>Eukaryota</taxon>
        <taxon>Fungi</taxon>
        <taxon>Fungi incertae sedis</taxon>
        <taxon>Mucoromycota</taxon>
        <taxon>Mucoromycotina</taxon>
        <taxon>Mucoromycetes</taxon>
        <taxon>Mucorales</taxon>
        <taxon>Mucorineae</taxon>
        <taxon>Mucoraceae</taxon>
        <taxon>Mucor</taxon>
    </lineage>
</organism>
<dbReference type="PROSITE" id="PS00018">
    <property type="entry name" value="EF_HAND_1"/>
    <property type="match status" value="1"/>
</dbReference>
<dbReference type="PANTHER" id="PTHR14095">
    <property type="entry name" value="PHOSPHATASE 2A REGULATORY SUBUNIT-RELATED"/>
    <property type="match status" value="1"/>
</dbReference>
<evidence type="ECO:0000313" key="5">
    <source>
        <dbReference type="EMBL" id="OAC98243.1"/>
    </source>
</evidence>
<feature type="compositionally biased region" description="Polar residues" evidence="3">
    <location>
        <begin position="492"/>
        <end position="513"/>
    </location>
</feature>
<dbReference type="InterPro" id="IPR011992">
    <property type="entry name" value="EF-hand-dom_pair"/>
</dbReference>
<dbReference type="OrthoDB" id="5586at2759"/>
<dbReference type="Gene3D" id="1.10.238.220">
    <property type="match status" value="1"/>
</dbReference>